<dbReference type="Proteomes" id="UP000092565">
    <property type="component" value="Chromosome"/>
</dbReference>
<organism evidence="1 2">
    <name type="scientific">Phaeobacter gallaeciensis</name>
    <dbReference type="NCBI Taxonomy" id="60890"/>
    <lineage>
        <taxon>Bacteria</taxon>
        <taxon>Pseudomonadati</taxon>
        <taxon>Pseudomonadota</taxon>
        <taxon>Alphaproteobacteria</taxon>
        <taxon>Rhodobacterales</taxon>
        <taxon>Roseobacteraceae</taxon>
        <taxon>Phaeobacter</taxon>
    </lineage>
</organism>
<name>A0A1B0ZND1_9RHOB</name>
<keyword evidence="2" id="KW-1185">Reference proteome</keyword>
<accession>A0A1B0ZND1</accession>
<dbReference type="AlphaFoldDB" id="A0A1B0ZND1"/>
<protein>
    <submittedName>
        <fullName evidence="1">Uncharacterized protein</fullName>
    </submittedName>
</protein>
<evidence type="ECO:0000313" key="2">
    <source>
        <dbReference type="Proteomes" id="UP000092565"/>
    </source>
</evidence>
<sequence>MISPVAVNICRASANAMAECVRAEKNSEDINRFERVKRA</sequence>
<evidence type="ECO:0000313" key="1">
    <source>
        <dbReference type="EMBL" id="ANP35655.1"/>
    </source>
</evidence>
<dbReference type="EMBL" id="CP015124">
    <property type="protein sequence ID" value="ANP35655.1"/>
    <property type="molecule type" value="Genomic_DNA"/>
</dbReference>
<proteinExistence type="predicted"/>
<gene>
    <name evidence="1" type="ORF">JL2886_00729</name>
</gene>
<reference evidence="1 2" key="1">
    <citation type="submission" date="2016-04" db="EMBL/GenBank/DDBJ databases">
        <authorList>
            <person name="Evans L.H."/>
            <person name="Alamgir A."/>
            <person name="Owens N."/>
            <person name="Weber N.D."/>
            <person name="Virtaneva K."/>
            <person name="Barbian K."/>
            <person name="Babar A."/>
            <person name="Rosenke K."/>
        </authorList>
    </citation>
    <scope>NUCLEOTIDE SEQUENCE [LARGE SCALE GENOMIC DNA]</scope>
    <source>
        <strain evidence="1 2">JL2886</strain>
    </source>
</reference>